<keyword evidence="2" id="KW-1185">Reference proteome</keyword>
<accession>A0A3D9HRZ1</accession>
<dbReference type="RefSeq" id="WP_115935832.1">
    <property type="nucleotide sequence ID" value="NZ_QRDW01000002.1"/>
</dbReference>
<dbReference type="OrthoDB" id="7058586at2"/>
<proteinExistence type="predicted"/>
<evidence type="ECO:0000313" key="1">
    <source>
        <dbReference type="EMBL" id="RED52283.1"/>
    </source>
</evidence>
<dbReference type="InterPro" id="IPR021295">
    <property type="entry name" value="DUF2867"/>
</dbReference>
<reference evidence="1 2" key="1">
    <citation type="submission" date="2018-07" db="EMBL/GenBank/DDBJ databases">
        <title>Genomic Encyclopedia of Type Strains, Phase III (KMG-III): the genomes of soil and plant-associated and newly described type strains.</title>
        <authorList>
            <person name="Whitman W."/>
        </authorList>
    </citation>
    <scope>NUCLEOTIDE SEQUENCE [LARGE SCALE GENOMIC DNA]</scope>
    <source>
        <strain evidence="1 2">CECT 8488</strain>
    </source>
</reference>
<dbReference type="Proteomes" id="UP000256845">
    <property type="component" value="Unassembled WGS sequence"/>
</dbReference>
<gene>
    <name evidence="1" type="ORF">DFP90_102302</name>
</gene>
<comment type="caution">
    <text evidence="1">The sequence shown here is derived from an EMBL/GenBank/DDBJ whole genome shotgun (WGS) entry which is preliminary data.</text>
</comment>
<dbReference type="Pfam" id="PF11066">
    <property type="entry name" value="DUF2867"/>
    <property type="match status" value="1"/>
</dbReference>
<protein>
    <submittedName>
        <fullName evidence="1">Uncharacterized protein DUF2867</fullName>
    </submittedName>
</protein>
<organism evidence="1 2">
    <name type="scientific">Aestuariispira insulae</name>
    <dbReference type="NCBI Taxonomy" id="1461337"/>
    <lineage>
        <taxon>Bacteria</taxon>
        <taxon>Pseudomonadati</taxon>
        <taxon>Pseudomonadota</taxon>
        <taxon>Alphaproteobacteria</taxon>
        <taxon>Rhodospirillales</taxon>
        <taxon>Kiloniellaceae</taxon>
        <taxon>Aestuariispira</taxon>
    </lineage>
</organism>
<dbReference type="EMBL" id="QRDW01000002">
    <property type="protein sequence ID" value="RED52283.1"/>
    <property type="molecule type" value="Genomic_DNA"/>
</dbReference>
<sequence>MPVIDDVTGATLVAPKAQLNFLHSGSRLVPSDLTAFEAYLKVTEKQPWLIRQSFVIRDFICRLMDIETIGGFQEPRPAYAPAPGGKLDFFDVVESTEKRLVLAAPDRHLNVYTCFHLSRNADGSQRLTITSSVKTFNLFGRLYMLPVAPGHKLIVRQMLKRFDQD</sequence>
<name>A0A3D9HRZ1_9PROT</name>
<evidence type="ECO:0000313" key="2">
    <source>
        <dbReference type="Proteomes" id="UP000256845"/>
    </source>
</evidence>
<dbReference type="AlphaFoldDB" id="A0A3D9HRZ1"/>